<feature type="domain" description="ParB-like N-terminal" evidence="2">
    <location>
        <begin position="73"/>
        <end position="168"/>
    </location>
</feature>
<dbReference type="InterPro" id="IPR040873">
    <property type="entry name" value="SoPB_HTH"/>
</dbReference>
<proteinExistence type="inferred from homology"/>
<evidence type="ECO:0000259" key="2">
    <source>
        <dbReference type="SMART" id="SM00470"/>
    </source>
</evidence>
<dbReference type="Gene3D" id="3.90.1530.10">
    <property type="entry name" value="Conserved hypothetical protein from pyrococcus furiosus pfu- 392566-001, ParB domain"/>
    <property type="match status" value="1"/>
</dbReference>
<comment type="caution">
    <text evidence="3">The sequence shown here is derived from an EMBL/GenBank/DDBJ whole genome shotgun (WGS) entry which is preliminary data.</text>
</comment>
<dbReference type="InterPro" id="IPR036086">
    <property type="entry name" value="ParB/Sulfiredoxin_sf"/>
</dbReference>
<dbReference type="Pfam" id="PF02195">
    <property type="entry name" value="ParB_N"/>
    <property type="match status" value="1"/>
</dbReference>
<dbReference type="Pfam" id="PF18090">
    <property type="entry name" value="SoPB_HTH"/>
    <property type="match status" value="1"/>
</dbReference>
<dbReference type="NCBIfam" id="TIGR00180">
    <property type="entry name" value="parB_part"/>
    <property type="match status" value="1"/>
</dbReference>
<dbReference type="InterPro" id="IPR037972">
    <property type="entry name" value="RepB_N"/>
</dbReference>
<name>A0ABX2EAZ9_9BURK</name>
<organism evidence="3 4">
    <name type="scientific">Pseudaquabacterium terrae</name>
    <dbReference type="NCBI Taxonomy" id="2732868"/>
    <lineage>
        <taxon>Bacteria</taxon>
        <taxon>Pseudomonadati</taxon>
        <taxon>Pseudomonadota</taxon>
        <taxon>Betaproteobacteria</taxon>
        <taxon>Burkholderiales</taxon>
        <taxon>Sphaerotilaceae</taxon>
        <taxon>Pseudaquabacterium</taxon>
    </lineage>
</organism>
<dbReference type="SUPFAM" id="SSF110849">
    <property type="entry name" value="ParB/Sulfiredoxin"/>
    <property type="match status" value="1"/>
</dbReference>
<dbReference type="PANTHER" id="PTHR33375">
    <property type="entry name" value="CHROMOSOME-PARTITIONING PROTEIN PARB-RELATED"/>
    <property type="match status" value="1"/>
</dbReference>
<dbReference type="SMART" id="SM00470">
    <property type="entry name" value="ParB"/>
    <property type="match status" value="1"/>
</dbReference>
<dbReference type="EMBL" id="JABRWJ010000001">
    <property type="protein sequence ID" value="NRF65579.1"/>
    <property type="molecule type" value="Genomic_DNA"/>
</dbReference>
<dbReference type="RefSeq" id="WP_173119755.1">
    <property type="nucleotide sequence ID" value="NZ_JABRWJ010000001.1"/>
</dbReference>
<reference evidence="3 4" key="1">
    <citation type="submission" date="2020-05" db="EMBL/GenBank/DDBJ databases">
        <title>Aquincola sp. isolate from soil.</title>
        <authorList>
            <person name="Han J."/>
            <person name="Kim D.-U."/>
        </authorList>
    </citation>
    <scope>NUCLEOTIDE SEQUENCE [LARGE SCALE GENOMIC DNA]</scope>
    <source>
        <strain evidence="3 4">S2</strain>
    </source>
</reference>
<dbReference type="Proteomes" id="UP000737171">
    <property type="component" value="Unassembled WGS sequence"/>
</dbReference>
<evidence type="ECO:0000256" key="1">
    <source>
        <dbReference type="ARBA" id="ARBA00006295"/>
    </source>
</evidence>
<dbReference type="Gene3D" id="1.10.10.2830">
    <property type="match status" value="1"/>
</dbReference>
<keyword evidence="4" id="KW-1185">Reference proteome</keyword>
<gene>
    <name evidence="3" type="ORF">HLB44_01145</name>
</gene>
<comment type="similarity">
    <text evidence="1">Belongs to the ParB family.</text>
</comment>
<dbReference type="PANTHER" id="PTHR33375:SF1">
    <property type="entry name" value="CHROMOSOME-PARTITIONING PROTEIN PARB-RELATED"/>
    <property type="match status" value="1"/>
</dbReference>
<dbReference type="InterPro" id="IPR050336">
    <property type="entry name" value="Chromosome_partition/occlusion"/>
</dbReference>
<accession>A0ABX2EAZ9</accession>
<dbReference type="CDD" id="cd16405">
    <property type="entry name" value="RepB_like_N"/>
    <property type="match status" value="1"/>
</dbReference>
<evidence type="ECO:0000313" key="4">
    <source>
        <dbReference type="Proteomes" id="UP000737171"/>
    </source>
</evidence>
<evidence type="ECO:0000313" key="3">
    <source>
        <dbReference type="EMBL" id="NRF65579.1"/>
    </source>
</evidence>
<dbReference type="InterPro" id="IPR004437">
    <property type="entry name" value="ParB/RepB/Spo0J"/>
</dbReference>
<dbReference type="SUPFAM" id="SSF109709">
    <property type="entry name" value="KorB DNA-binding domain-like"/>
    <property type="match status" value="1"/>
</dbReference>
<sequence length="335" mass="36752">MSSIGKRLLASTADLAAAVAAKTAATSELPKPAGPRTAPGQMLAARSEMLTLQGELAELRDKLQQFDGSLPTVKLDPALVQATAWANRHEQSFATPAFARLKASIELAGGNAQPILVRRAAEAGRYEVVFGHRRHRACLELGLAVLAVLWDGPMPDLDLFLSMDRENREREDPSAYEQGQTYVRALEAGLFVSQRRLAEAIGVSHTWVRKAIQVAQLPEAIVEAFASPLEVQPKHAEEIHAALEADRKTVLRRAERLRQSVKRLPAGQVVAHLLGRAEERLPPQRIQARDRVVGNWRRDPKGRALIVLDAPPADDAMMQRICEAIAQVLDERVAT</sequence>
<protein>
    <submittedName>
        <fullName evidence="3">ParB/RepB/Spo0J family partition protein</fullName>
    </submittedName>
</protein>
<dbReference type="InterPro" id="IPR003115">
    <property type="entry name" value="ParB_N"/>
</dbReference>